<reference evidence="9" key="2">
    <citation type="submission" date="2015-01" db="EMBL/GenBank/DDBJ databases">
        <title>Evolutionary Origins and Diversification of the Mycorrhizal Mutualists.</title>
        <authorList>
            <consortium name="DOE Joint Genome Institute"/>
            <consortium name="Mycorrhizal Genomics Consortium"/>
            <person name="Kohler A."/>
            <person name="Kuo A."/>
            <person name="Nagy L.G."/>
            <person name="Floudas D."/>
            <person name="Copeland A."/>
            <person name="Barry K.W."/>
            <person name="Cichocki N."/>
            <person name="Veneault-Fourrey C."/>
            <person name="LaButti K."/>
            <person name="Lindquist E.A."/>
            <person name="Lipzen A."/>
            <person name="Lundell T."/>
            <person name="Morin E."/>
            <person name="Murat C."/>
            <person name="Riley R."/>
            <person name="Ohm R."/>
            <person name="Sun H."/>
            <person name="Tunlid A."/>
            <person name="Henrissat B."/>
            <person name="Grigoriev I.V."/>
            <person name="Hibbett D.S."/>
            <person name="Martin F."/>
        </authorList>
    </citation>
    <scope>NUCLEOTIDE SEQUENCE [LARGE SCALE GENOMIC DNA]</scope>
    <source>
        <strain evidence="9">Zn</strain>
    </source>
</reference>
<name>A0A0C3C280_OIDMZ</name>
<evidence type="ECO:0000256" key="1">
    <source>
        <dbReference type="ARBA" id="ARBA00004473"/>
    </source>
</evidence>
<evidence type="ECO:0000256" key="6">
    <source>
        <dbReference type="SAM" id="MobiDB-lite"/>
    </source>
</evidence>
<evidence type="ECO:0000313" key="8">
    <source>
        <dbReference type="EMBL" id="KIM92993.1"/>
    </source>
</evidence>
<reference evidence="8 9" key="1">
    <citation type="submission" date="2014-04" db="EMBL/GenBank/DDBJ databases">
        <authorList>
            <consortium name="DOE Joint Genome Institute"/>
            <person name="Kuo A."/>
            <person name="Martino E."/>
            <person name="Perotto S."/>
            <person name="Kohler A."/>
            <person name="Nagy L.G."/>
            <person name="Floudas D."/>
            <person name="Copeland A."/>
            <person name="Barry K.W."/>
            <person name="Cichocki N."/>
            <person name="Veneault-Fourrey C."/>
            <person name="LaButti K."/>
            <person name="Lindquist E.A."/>
            <person name="Lipzen A."/>
            <person name="Lundell T."/>
            <person name="Morin E."/>
            <person name="Murat C."/>
            <person name="Sun H."/>
            <person name="Tunlid A."/>
            <person name="Henrissat B."/>
            <person name="Grigoriev I.V."/>
            <person name="Hibbett D.S."/>
            <person name="Martin F."/>
            <person name="Nordberg H.P."/>
            <person name="Cantor M.N."/>
            <person name="Hua S.X."/>
        </authorList>
    </citation>
    <scope>NUCLEOTIDE SEQUENCE [LARGE SCALE GENOMIC DNA]</scope>
    <source>
        <strain evidence="8 9">Zn</strain>
    </source>
</reference>
<dbReference type="EMBL" id="KN832901">
    <property type="protein sequence ID" value="KIM92993.1"/>
    <property type="molecule type" value="Genomic_DNA"/>
</dbReference>
<organism evidence="8 9">
    <name type="scientific">Oidiodendron maius (strain Zn)</name>
    <dbReference type="NCBI Taxonomy" id="913774"/>
    <lineage>
        <taxon>Eukaryota</taxon>
        <taxon>Fungi</taxon>
        <taxon>Dikarya</taxon>
        <taxon>Ascomycota</taxon>
        <taxon>Pezizomycotina</taxon>
        <taxon>Leotiomycetes</taxon>
        <taxon>Leotiomycetes incertae sedis</taxon>
        <taxon>Myxotrichaceae</taxon>
        <taxon>Oidiodendron</taxon>
    </lineage>
</organism>
<proteinExistence type="predicted"/>
<gene>
    <name evidence="8" type="ORF">OIDMADRAFT_149843</name>
</gene>
<keyword evidence="2" id="KW-0812">Transmembrane</keyword>
<evidence type="ECO:0000256" key="4">
    <source>
        <dbReference type="ARBA" id="ARBA00023136"/>
    </source>
</evidence>
<dbReference type="InterPro" id="IPR018617">
    <property type="entry name" value="Ima1_N"/>
</dbReference>
<keyword evidence="4" id="KW-0472">Membrane</keyword>
<feature type="domain" description="Ima1 N-terminal" evidence="7">
    <location>
        <begin position="50"/>
        <end position="183"/>
    </location>
</feature>
<comment type="subcellular location">
    <subcellularLocation>
        <location evidence="1">Nucleus inner membrane</location>
        <topology evidence="1">Multi-pass membrane protein</topology>
    </subcellularLocation>
</comment>
<dbReference type="GO" id="GO:0005637">
    <property type="term" value="C:nuclear inner membrane"/>
    <property type="evidence" value="ECO:0007669"/>
    <property type="project" value="UniProtKB-SubCell"/>
</dbReference>
<evidence type="ECO:0000256" key="3">
    <source>
        <dbReference type="ARBA" id="ARBA00022989"/>
    </source>
</evidence>
<feature type="region of interest" description="Disordered" evidence="6">
    <location>
        <begin position="569"/>
        <end position="594"/>
    </location>
</feature>
<feature type="compositionally biased region" description="Polar residues" evidence="6">
    <location>
        <begin position="569"/>
        <end position="583"/>
    </location>
</feature>
<dbReference type="OrthoDB" id="5966927at2759"/>
<keyword evidence="3" id="KW-1133">Transmembrane helix</keyword>
<keyword evidence="5" id="KW-0539">Nucleus</keyword>
<dbReference type="Pfam" id="PF09779">
    <property type="entry name" value="Ima1_N"/>
    <property type="match status" value="1"/>
</dbReference>
<dbReference type="GO" id="GO:0071765">
    <property type="term" value="P:nuclear inner membrane organization"/>
    <property type="evidence" value="ECO:0007669"/>
    <property type="project" value="InterPro"/>
</dbReference>
<dbReference type="HOGENOM" id="CLU_013127_0_0_1"/>
<keyword evidence="9" id="KW-1185">Reference proteome</keyword>
<evidence type="ECO:0000313" key="9">
    <source>
        <dbReference type="Proteomes" id="UP000054321"/>
    </source>
</evidence>
<dbReference type="PANTHER" id="PTHR28538:SF1">
    <property type="entry name" value="INTEGRAL INNER NUCLEAR MEMBRANE PROTEIN IMA1"/>
    <property type="match status" value="1"/>
</dbReference>
<sequence>MAAQKTRNHAGRIVATAIPASSTTAEALYFSGNTQSHGHMAPNFGLKSLVCFYCNKKSGLKYDGLITQWHCKKCDSENFLDENGDITDPPVATNSAAHTDLQYAIPGLDSIPAGTSSQADGSSIFCSTCIQNQHLYTSCLAQYPIETDPNHPEYKSLERKYYKFRANLEKQYPQVCEDCEPKVLERMREAGKTAKTDYLRRLLQQSRERRVAARSGAITTSGILELGGKCLWYFGLGSQLLWHISGLIIAVQHNYQTVFDTLVQHDLLTAIHWLADSSSALSIWGFRSSLASLWWNPRFKHLNNGFMNHIKGFGEWYKYQATLLLVRAIYYYMMRTSILADPLAPATLGAHLFGLGFATYLAIAANRSLKVDMTRLWDFTPNKLPHVGPSSSPSPKGSGNSMADALDEMLAVPSRRRSVSPPSPQAYSNLQRKSIKNQYGSLASNIQSSYIGGTQQVQQHIKTPAMALKHLSIGNYPTRSQALAQVSDDQDMMDWDPIQPQSKHRAFNSVRPADSGTQLFGQAPVQAESGAMWFHVPPAPISPAHRLRNPPNQPRLRVSSQETKQNFFGKVTSQANVPSNSTEAETDSEPLGGARSRRNVEFAQQKFFPPPPPSESGEKLAELLTSFSLSSDSETSEDKRRGYNFRHLYQAIALWLGLLFWNRVLYNPSEHTRNVSLAVMGGCGLIGARTVLDNLQFKPRGFTRTAGAVLGAMEMAAAGYGVQEIMAGRGSCEYCAPLGSMIIAVMAVYEMLHL</sequence>
<dbReference type="GO" id="GO:0034992">
    <property type="term" value="C:microtubule organizing center attachment site"/>
    <property type="evidence" value="ECO:0007669"/>
    <property type="project" value="TreeGrafter"/>
</dbReference>
<dbReference type="GO" id="GO:0044732">
    <property type="term" value="C:mitotic spindle pole body"/>
    <property type="evidence" value="ECO:0007669"/>
    <property type="project" value="TreeGrafter"/>
</dbReference>
<dbReference type="PANTHER" id="PTHR28538">
    <property type="entry name" value="INTEGRAL INNER NUCLEAR MEMBRANE PROTEIN IMA1"/>
    <property type="match status" value="1"/>
</dbReference>
<dbReference type="GO" id="GO:0034506">
    <property type="term" value="C:chromosome, centromeric core domain"/>
    <property type="evidence" value="ECO:0007669"/>
    <property type="project" value="TreeGrafter"/>
</dbReference>
<protein>
    <recommendedName>
        <fullName evidence="7">Ima1 N-terminal domain-containing protein</fullName>
    </recommendedName>
</protein>
<accession>A0A0C3C280</accession>
<dbReference type="Proteomes" id="UP000054321">
    <property type="component" value="Unassembled WGS sequence"/>
</dbReference>
<dbReference type="InParanoid" id="A0A0C3C280"/>
<dbReference type="AlphaFoldDB" id="A0A0C3C280"/>
<evidence type="ECO:0000259" key="7">
    <source>
        <dbReference type="Pfam" id="PF09779"/>
    </source>
</evidence>
<evidence type="ECO:0000256" key="2">
    <source>
        <dbReference type="ARBA" id="ARBA00022692"/>
    </source>
</evidence>
<evidence type="ECO:0000256" key="5">
    <source>
        <dbReference type="ARBA" id="ARBA00023242"/>
    </source>
</evidence>
<dbReference type="InterPro" id="IPR042321">
    <property type="entry name" value="Ima1"/>
</dbReference>
<dbReference type="STRING" id="913774.A0A0C3C280"/>